<keyword evidence="2 3" id="KW-0040">ANK repeat</keyword>
<feature type="repeat" description="ANK" evidence="3">
    <location>
        <begin position="53"/>
        <end position="85"/>
    </location>
</feature>
<dbReference type="Gene3D" id="1.25.40.20">
    <property type="entry name" value="Ankyrin repeat-containing domain"/>
    <property type="match status" value="1"/>
</dbReference>
<evidence type="ECO:0000256" key="2">
    <source>
        <dbReference type="ARBA" id="ARBA00023043"/>
    </source>
</evidence>
<evidence type="ECO:0000313" key="5">
    <source>
        <dbReference type="Proteomes" id="UP000788419"/>
    </source>
</evidence>
<evidence type="ECO:0000256" key="3">
    <source>
        <dbReference type="PROSITE-ProRule" id="PRU00023"/>
    </source>
</evidence>
<proteinExistence type="predicted"/>
<dbReference type="PANTHER" id="PTHR24171">
    <property type="entry name" value="ANKYRIN REPEAT DOMAIN-CONTAINING PROTEIN 39-RELATED"/>
    <property type="match status" value="1"/>
</dbReference>
<dbReference type="Pfam" id="PF12796">
    <property type="entry name" value="Ank_2"/>
    <property type="match status" value="1"/>
</dbReference>
<dbReference type="InterPro" id="IPR002110">
    <property type="entry name" value="Ankyrin_rpt"/>
</dbReference>
<protein>
    <recommendedName>
        <fullName evidence="6">Ankyrin repeat-containing protein</fullName>
    </recommendedName>
</protein>
<keyword evidence="5" id="KW-1185">Reference proteome</keyword>
<organism evidence="4 5">
    <name type="scientific">Pseudoxanthomonas daejeonensis</name>
    <dbReference type="NCBI Taxonomy" id="266062"/>
    <lineage>
        <taxon>Bacteria</taxon>
        <taxon>Pseudomonadati</taxon>
        <taxon>Pseudomonadota</taxon>
        <taxon>Gammaproteobacteria</taxon>
        <taxon>Lysobacterales</taxon>
        <taxon>Lysobacteraceae</taxon>
        <taxon>Pseudoxanthomonas</taxon>
    </lineage>
</organism>
<evidence type="ECO:0008006" key="6">
    <source>
        <dbReference type="Google" id="ProtNLM"/>
    </source>
</evidence>
<dbReference type="EMBL" id="PDWN01000004">
    <property type="protein sequence ID" value="KAF1695991.1"/>
    <property type="molecule type" value="Genomic_DNA"/>
</dbReference>
<evidence type="ECO:0000313" key="4">
    <source>
        <dbReference type="EMBL" id="KAF1695991.1"/>
    </source>
</evidence>
<accession>A0ABQ6Z934</accession>
<keyword evidence="1" id="KW-0677">Repeat</keyword>
<comment type="caution">
    <text evidence="4">The sequence shown here is derived from an EMBL/GenBank/DDBJ whole genome shotgun (WGS) entry which is preliminary data.</text>
</comment>
<sequence length="171" mass="18789">MQGQAQPWEVNVSQQLHRRAPFQIHAAVIDGDIEKTRALLSSGHDVNDYDFGRGQRPLHLAVRTDNADMVNFLLNQGAKIEEKNGAGFTPLQEAGLHGCMNGFTALLDRGAIWDPNSEKSAMARAFTPDPDAIDTLLRRAELKQIAQAALPQSDLASPDECMARRSRGRAM</sequence>
<dbReference type="SUPFAM" id="SSF48403">
    <property type="entry name" value="Ankyrin repeat"/>
    <property type="match status" value="1"/>
</dbReference>
<dbReference type="SMART" id="SM00248">
    <property type="entry name" value="ANK"/>
    <property type="match status" value="3"/>
</dbReference>
<reference evidence="4 5" key="1">
    <citation type="submission" date="2017-10" db="EMBL/GenBank/DDBJ databases">
        <title>Whole genome sequencing of members of genus Pseudoxanthomonas.</title>
        <authorList>
            <person name="Kumar S."/>
            <person name="Bansal K."/>
            <person name="Kaur A."/>
            <person name="Patil P."/>
            <person name="Sharma S."/>
            <person name="Patil P.B."/>
        </authorList>
    </citation>
    <scope>NUCLEOTIDE SEQUENCE [LARGE SCALE GENOMIC DNA]</scope>
    <source>
        <strain evidence="4 5">DSM 17801</strain>
    </source>
</reference>
<dbReference type="PROSITE" id="PS50297">
    <property type="entry name" value="ANK_REP_REGION"/>
    <property type="match status" value="1"/>
</dbReference>
<dbReference type="PROSITE" id="PS50088">
    <property type="entry name" value="ANK_REPEAT"/>
    <property type="match status" value="1"/>
</dbReference>
<gene>
    <name evidence="4" type="ORF">CSC65_05705</name>
</gene>
<dbReference type="Proteomes" id="UP000788419">
    <property type="component" value="Unassembled WGS sequence"/>
</dbReference>
<name>A0ABQ6Z934_9GAMM</name>
<dbReference type="InterPro" id="IPR036770">
    <property type="entry name" value="Ankyrin_rpt-contain_sf"/>
</dbReference>
<evidence type="ECO:0000256" key="1">
    <source>
        <dbReference type="ARBA" id="ARBA00022737"/>
    </source>
</evidence>